<dbReference type="RefSeq" id="WP_040265708.1">
    <property type="nucleotide sequence ID" value="NZ_CAXKXZ010000006.1"/>
</dbReference>
<gene>
    <name evidence="1" type="ORF">SYMBAF_07110</name>
</gene>
<dbReference type="EMBL" id="CP050855">
    <property type="protein sequence ID" value="QLH62760.1"/>
    <property type="molecule type" value="Genomic_DNA"/>
</dbReference>
<dbReference type="Proteomes" id="UP000042738">
    <property type="component" value="Chromosome"/>
</dbReference>
<evidence type="ECO:0000313" key="1">
    <source>
        <dbReference type="EMBL" id="QLH62760.1"/>
    </source>
</evidence>
<sequence>MQSTTHAITKISRSASRYRGFVITHRPRTATNPISRYEISLGDQSFGLFDAQALATGYIEQLYTQR</sequence>
<name>A0A7D5SSS3_9GAMM</name>
<accession>A0A7D5SSS3</accession>
<reference evidence="1 2" key="1">
    <citation type="journal article" date="2014" name="Genome Announc.">
        <title>Whole-Genome Sequence of Serratia symbiotica Strain CWBI-2.3T, a Free-Living Symbiont of the Black Bean Aphid Aphis fabae.</title>
        <authorList>
            <person name="Foray V."/>
            <person name="Grigorescu A.S."/>
            <person name="Sabri A."/>
            <person name="Haubruge E."/>
            <person name="Lognay G."/>
            <person name="Francis F."/>
            <person name="Fauconnier M.L."/>
            <person name="Hance T."/>
            <person name="Thonart P."/>
        </authorList>
    </citation>
    <scope>NUCLEOTIDE SEQUENCE [LARGE SCALE GENOMIC DNA]</scope>
    <source>
        <strain evidence="1">CWBI-2.3</strain>
    </source>
</reference>
<protein>
    <submittedName>
        <fullName evidence="1">Uncharacterized protein</fullName>
    </submittedName>
</protein>
<evidence type="ECO:0000313" key="2">
    <source>
        <dbReference type="Proteomes" id="UP000042738"/>
    </source>
</evidence>
<organism evidence="1 2">
    <name type="scientific">Serratia symbiotica</name>
    <dbReference type="NCBI Taxonomy" id="138074"/>
    <lineage>
        <taxon>Bacteria</taxon>
        <taxon>Pseudomonadati</taxon>
        <taxon>Pseudomonadota</taxon>
        <taxon>Gammaproteobacteria</taxon>
        <taxon>Enterobacterales</taxon>
        <taxon>Yersiniaceae</taxon>
        <taxon>Serratia</taxon>
    </lineage>
</organism>
<dbReference type="AlphaFoldDB" id="A0A7D5SSS3"/>
<dbReference type="GeneID" id="93736285"/>
<proteinExistence type="predicted"/>